<feature type="domain" description="Fe/B12 periplasmic-binding" evidence="2">
    <location>
        <begin position="31"/>
        <end position="279"/>
    </location>
</feature>
<dbReference type="InterPro" id="IPR050902">
    <property type="entry name" value="ABC_Transporter_SBP"/>
</dbReference>
<dbReference type="STRING" id="483547.GSUB_00135"/>
<name>A0A0B5FKW3_9BACT</name>
<evidence type="ECO:0000256" key="1">
    <source>
        <dbReference type="ARBA" id="ARBA00022729"/>
    </source>
</evidence>
<keyword evidence="4" id="KW-1185">Reference proteome</keyword>
<dbReference type="PANTHER" id="PTHR30535">
    <property type="entry name" value="VITAMIN B12-BINDING PROTEIN"/>
    <property type="match status" value="1"/>
</dbReference>
<evidence type="ECO:0000259" key="2">
    <source>
        <dbReference type="PROSITE" id="PS50983"/>
    </source>
</evidence>
<dbReference type="Pfam" id="PF01497">
    <property type="entry name" value="Peripla_BP_2"/>
    <property type="match status" value="1"/>
</dbReference>
<accession>A0A0B5FKW3</accession>
<dbReference type="SUPFAM" id="SSF53807">
    <property type="entry name" value="Helical backbone' metal receptor"/>
    <property type="match status" value="1"/>
</dbReference>
<organism evidence="3 4">
    <name type="scientific">Geoalkalibacter subterraneus</name>
    <dbReference type="NCBI Taxonomy" id="483547"/>
    <lineage>
        <taxon>Bacteria</taxon>
        <taxon>Pseudomonadati</taxon>
        <taxon>Thermodesulfobacteriota</taxon>
        <taxon>Desulfuromonadia</taxon>
        <taxon>Desulfuromonadales</taxon>
        <taxon>Geoalkalibacteraceae</taxon>
        <taxon>Geoalkalibacter</taxon>
    </lineage>
</organism>
<sequence>MLLWLSCTQLPAAQWTDAIGRTISLEEPPQRIVSLVPAVTETLFALGLGDRVVGVTDFCTFPPEARQKPSVGGYADPGLEAVATRRPDLVFLAADMGSPALLSRLEQLGVKIYVLYPRGLEEAIAGMRAVAAVCGVAEAGERLAKELEDEIARVERAVAGKPRPRVLFAVMPQPLTVAGPDTLVGDLLAAAGARNVVPPGANRYPTWGIESLLPVDPDFIVLSPHTGLPDPENVLSGWPELTAVREGRIISVDPDWVHRPGPRLKLGLRALANAFHGLDLSLAENQP</sequence>
<dbReference type="OrthoDB" id="9787830at2"/>
<dbReference type="HOGENOM" id="CLU_038034_2_8_7"/>
<dbReference type="EMBL" id="CP010311">
    <property type="protein sequence ID" value="AJF05309.1"/>
    <property type="molecule type" value="Genomic_DNA"/>
</dbReference>
<dbReference type="AlphaFoldDB" id="A0A0B5FKW3"/>
<dbReference type="Gene3D" id="3.40.50.1980">
    <property type="entry name" value="Nitrogenase molybdenum iron protein domain"/>
    <property type="match status" value="2"/>
</dbReference>
<keyword evidence="1" id="KW-0732">Signal</keyword>
<proteinExistence type="predicted"/>
<dbReference type="CDD" id="cd01144">
    <property type="entry name" value="BtuF"/>
    <property type="match status" value="1"/>
</dbReference>
<dbReference type="Proteomes" id="UP000035036">
    <property type="component" value="Chromosome"/>
</dbReference>
<reference evidence="3 4" key="1">
    <citation type="journal article" date="2015" name="Genome Announc.">
        <title>Genomes of Geoalkalibacter ferrihydriticus Z-0531T and Geoalkalibacter subterraneus Red1T, Two Haloalkaliphilic Metal-Reducing Deltaproteobacteria.</title>
        <authorList>
            <person name="Badalamenti J.P."/>
            <person name="Krajmalnik-Brown R."/>
            <person name="Torres C.I."/>
            <person name="Bond D.R."/>
        </authorList>
    </citation>
    <scope>NUCLEOTIDE SEQUENCE [LARGE SCALE GENOMIC DNA]</scope>
    <source>
        <strain evidence="3 4">Red1</strain>
    </source>
</reference>
<dbReference type="PROSITE" id="PS50983">
    <property type="entry name" value="FE_B12_PBP"/>
    <property type="match status" value="1"/>
</dbReference>
<evidence type="ECO:0000313" key="3">
    <source>
        <dbReference type="EMBL" id="AJF05309.1"/>
    </source>
</evidence>
<dbReference type="PANTHER" id="PTHR30535:SF34">
    <property type="entry name" value="MOLYBDATE-BINDING PROTEIN MOLA"/>
    <property type="match status" value="1"/>
</dbReference>
<gene>
    <name evidence="3" type="ORF">GSUB_00135</name>
</gene>
<dbReference type="RefSeq" id="WP_040198555.1">
    <property type="nucleotide sequence ID" value="NZ_CP010311.1"/>
</dbReference>
<dbReference type="NCBIfam" id="NF038402">
    <property type="entry name" value="TroA_like"/>
    <property type="match status" value="1"/>
</dbReference>
<dbReference type="InterPro" id="IPR054828">
    <property type="entry name" value="Vit_B12_bind_prot"/>
</dbReference>
<protein>
    <recommendedName>
        <fullName evidence="2">Fe/B12 periplasmic-binding domain-containing protein</fullName>
    </recommendedName>
</protein>
<evidence type="ECO:0000313" key="4">
    <source>
        <dbReference type="Proteomes" id="UP000035036"/>
    </source>
</evidence>
<dbReference type="KEGG" id="gsb:GSUB_00135"/>
<dbReference type="InterPro" id="IPR002491">
    <property type="entry name" value="ABC_transptr_periplasmic_BD"/>
</dbReference>